<dbReference type="Proteomes" id="UP001652628">
    <property type="component" value="Chromosome 3"/>
</dbReference>
<evidence type="ECO:0000313" key="2">
    <source>
        <dbReference type="Proteomes" id="UP001652628"/>
    </source>
</evidence>
<feature type="transmembrane region" description="Helical" evidence="1">
    <location>
        <begin position="54"/>
        <end position="76"/>
    </location>
</feature>
<dbReference type="GeneID" id="108018776"/>
<keyword evidence="1" id="KW-0472">Membrane</keyword>
<evidence type="ECO:0000313" key="3">
    <source>
        <dbReference type="RefSeq" id="XP_065722309.2"/>
    </source>
</evidence>
<keyword evidence="1" id="KW-1133">Transmembrane helix</keyword>
<sequence length="106" mass="12257">MRIVLVAMIVLMVVFNGAACYWFLIEVSFTKLEESMQLFLLFSRFSVTSKSVSLAMSIICILLLIVIMVLLIVTIIQSIRRRKNKETNDNIELQQGRNYANAWDEH</sequence>
<accession>A0AB40DGY8</accession>
<evidence type="ECO:0000256" key="1">
    <source>
        <dbReference type="SAM" id="Phobius"/>
    </source>
</evidence>
<dbReference type="AlphaFoldDB" id="A0AB40DGY8"/>
<keyword evidence="2" id="KW-1185">Reference proteome</keyword>
<protein>
    <submittedName>
        <fullName evidence="3">Uncharacterized protein isoform X2</fullName>
    </submittedName>
</protein>
<dbReference type="RefSeq" id="XP_065722309.2">
    <property type="nucleotide sequence ID" value="XM_065866237.2"/>
</dbReference>
<reference evidence="3" key="1">
    <citation type="submission" date="2025-08" db="UniProtKB">
        <authorList>
            <consortium name="RefSeq"/>
        </authorList>
    </citation>
    <scope>IDENTIFICATION</scope>
</reference>
<proteinExistence type="predicted"/>
<keyword evidence="1" id="KW-0812">Transmembrane</keyword>
<organism evidence="2 3">
    <name type="scientific">Drosophila suzukii</name>
    <name type="common">Spotted-wing drosophila fruit fly</name>
    <dbReference type="NCBI Taxonomy" id="28584"/>
    <lineage>
        <taxon>Eukaryota</taxon>
        <taxon>Metazoa</taxon>
        <taxon>Ecdysozoa</taxon>
        <taxon>Arthropoda</taxon>
        <taxon>Hexapoda</taxon>
        <taxon>Insecta</taxon>
        <taxon>Pterygota</taxon>
        <taxon>Neoptera</taxon>
        <taxon>Endopterygota</taxon>
        <taxon>Diptera</taxon>
        <taxon>Brachycera</taxon>
        <taxon>Muscomorpha</taxon>
        <taxon>Ephydroidea</taxon>
        <taxon>Drosophilidae</taxon>
        <taxon>Drosophila</taxon>
        <taxon>Sophophora</taxon>
    </lineage>
</organism>
<name>A0AB40DGY8_DROSZ</name>
<gene>
    <name evidence="3" type="primary">LOC108018776</name>
</gene>